<gene>
    <name evidence="1" type="ORF">BACCIP111883_02504</name>
</gene>
<keyword evidence="2" id="KW-1185">Reference proteome</keyword>
<dbReference type="EMBL" id="CAKJTJ010000013">
    <property type="protein sequence ID" value="CAG9621731.1"/>
    <property type="molecule type" value="Genomic_DNA"/>
</dbReference>
<sequence>MRSVLFIFGLYLFLLSACESPTQEQPGQTEKELHLLPVSGDYTFKRYIEDKEHTEYRVLYSNVKDSNIIQVKTVQTLNEDHTTNISESNNFYEETQNGVYGYIVISEDFPTEWKAKDIEKFPKTKIISYPLEENKVWNEKIEDFDLEISYKINSLSTEVKTPAETFQNGIVIEFEEKDLNGNILRKGNMTFVPHIGWVRHEIEGEILKDVHKLVRINK</sequence>
<protein>
    <submittedName>
        <fullName evidence="1">Uncharacterized protein</fullName>
    </submittedName>
</protein>
<dbReference type="Proteomes" id="UP000789833">
    <property type="component" value="Unassembled WGS sequence"/>
</dbReference>
<evidence type="ECO:0000313" key="2">
    <source>
        <dbReference type="Proteomes" id="UP000789833"/>
    </source>
</evidence>
<comment type="caution">
    <text evidence="1">The sequence shown here is derived from an EMBL/GenBank/DDBJ whole genome shotgun (WGS) entry which is preliminary data.</text>
</comment>
<evidence type="ECO:0000313" key="1">
    <source>
        <dbReference type="EMBL" id="CAG9621731.1"/>
    </source>
</evidence>
<dbReference type="RefSeq" id="WP_230501616.1">
    <property type="nucleotide sequence ID" value="NZ_CAKJTJ010000013.1"/>
</dbReference>
<proteinExistence type="predicted"/>
<dbReference type="PROSITE" id="PS51257">
    <property type="entry name" value="PROKAR_LIPOPROTEIN"/>
    <property type="match status" value="1"/>
</dbReference>
<organism evidence="1 2">
    <name type="scientific">Sutcliffiella rhizosphaerae</name>
    <dbReference type="NCBI Taxonomy" id="2880967"/>
    <lineage>
        <taxon>Bacteria</taxon>
        <taxon>Bacillati</taxon>
        <taxon>Bacillota</taxon>
        <taxon>Bacilli</taxon>
        <taxon>Bacillales</taxon>
        <taxon>Bacillaceae</taxon>
        <taxon>Sutcliffiella</taxon>
    </lineage>
</organism>
<name>A0ABN8ABZ0_9BACI</name>
<reference evidence="1 2" key="1">
    <citation type="submission" date="2021-10" db="EMBL/GenBank/DDBJ databases">
        <authorList>
            <person name="Criscuolo A."/>
        </authorList>
    </citation>
    <scope>NUCLEOTIDE SEQUENCE [LARGE SCALE GENOMIC DNA]</scope>
    <source>
        <strain evidence="2">CIP 111883</strain>
    </source>
</reference>
<accession>A0ABN8ABZ0</accession>